<dbReference type="Pfam" id="PF07980">
    <property type="entry name" value="SusD_RagB"/>
    <property type="match status" value="1"/>
</dbReference>
<evidence type="ECO:0000313" key="7">
    <source>
        <dbReference type="EMBL" id="MBO3115650.1"/>
    </source>
</evidence>
<dbReference type="CDD" id="cd08977">
    <property type="entry name" value="SusD"/>
    <property type="match status" value="1"/>
</dbReference>
<evidence type="ECO:0000256" key="2">
    <source>
        <dbReference type="ARBA" id="ARBA00006275"/>
    </source>
</evidence>
<comment type="similarity">
    <text evidence="2">Belongs to the SusD family.</text>
</comment>
<evidence type="ECO:0000256" key="4">
    <source>
        <dbReference type="ARBA" id="ARBA00023136"/>
    </source>
</evidence>
<evidence type="ECO:0000256" key="3">
    <source>
        <dbReference type="ARBA" id="ARBA00022729"/>
    </source>
</evidence>
<dbReference type="Gene3D" id="1.25.40.390">
    <property type="match status" value="1"/>
</dbReference>
<keyword evidence="4" id="KW-0472">Membrane</keyword>
<keyword evidence="5" id="KW-0998">Cell outer membrane</keyword>
<dbReference type="PROSITE" id="PS51257">
    <property type="entry name" value="PROKAR_LIPOPROTEIN"/>
    <property type="match status" value="1"/>
</dbReference>
<feature type="domain" description="RagB/SusD" evidence="6">
    <location>
        <begin position="382"/>
        <end position="534"/>
    </location>
</feature>
<evidence type="ECO:0000256" key="5">
    <source>
        <dbReference type="ARBA" id="ARBA00023237"/>
    </source>
</evidence>
<evidence type="ECO:0000259" key="6">
    <source>
        <dbReference type="Pfam" id="PF07980"/>
    </source>
</evidence>
<evidence type="ECO:0000313" key="8">
    <source>
        <dbReference type="Proteomes" id="UP000676776"/>
    </source>
</evidence>
<name>A0ABS3SYU6_9FLAO</name>
<comment type="caution">
    <text evidence="7">The sequence shown here is derived from an EMBL/GenBank/DDBJ whole genome shotgun (WGS) entry which is preliminary data.</text>
</comment>
<dbReference type="InterPro" id="IPR012944">
    <property type="entry name" value="SusD_RagB_dom"/>
</dbReference>
<dbReference type="Gene3D" id="1.10.3780.10">
    <property type="entry name" value="SusD-like"/>
    <property type="match status" value="1"/>
</dbReference>
<dbReference type="SUPFAM" id="SSF48452">
    <property type="entry name" value="TPR-like"/>
    <property type="match status" value="1"/>
</dbReference>
<dbReference type="RefSeq" id="WP_208152429.1">
    <property type="nucleotide sequence ID" value="NZ_JAGEVF010000002.1"/>
</dbReference>
<gene>
    <name evidence="7" type="ORF">J4050_02770</name>
</gene>
<keyword evidence="8" id="KW-1185">Reference proteome</keyword>
<sequence length="534" mass="59157">MKRKLKQLQKVGVLLFVVVFMVSCTDDLNIIPNDEDTLLADEAFANEAAYKQLLAGVYANLALTGTDGAGSSNIQGLDAGTSQFGRVLLYLQTLSADQMIWSYENDPGTREIQRNIWTAQNPLILGMFSRSHATIAFANNFLNETTDEKLDSRNVSAGVRAQIVNYRAEARLLRAMSYYYMMDLFGKANFVTETSGINVVPPVIERPELFTFIEEELLAIENDLIDANQNEYGRVDKGVAWMILAKMYLNSEVYIGAPNYDKCLEYCNKILTSSYTLATDYKHNFMADNNTNSATNEIIFPIVSDGATTQNFGPTTVMINGSVGSLEVNGQEVGVTQGGWGGALRVRKQFADLFGGGLFSNDDRNTLITANRPIDITDISDRDTGYIIQKYSNATSTGGFGIDLTFVDTDFPLFRLADVHLMYAEAHLRGGGGTLATAVDLVNDLRTRANNPNLISAGDLTLDFILDERSRELHWEAHRRQDLIRFNRYTGGNYNWAWKGNGSNGISIPAHFDLYPIPNLSLSSNPNLTQNPGY</sequence>
<protein>
    <submittedName>
        <fullName evidence="7">RagB/SusD family nutrient uptake outer membrane protein</fullName>
    </submittedName>
</protein>
<evidence type="ECO:0000256" key="1">
    <source>
        <dbReference type="ARBA" id="ARBA00004442"/>
    </source>
</evidence>
<organism evidence="7 8">
    <name type="scientific">Winogradskyella pelagia</name>
    <dbReference type="NCBI Taxonomy" id="2819984"/>
    <lineage>
        <taxon>Bacteria</taxon>
        <taxon>Pseudomonadati</taxon>
        <taxon>Bacteroidota</taxon>
        <taxon>Flavobacteriia</taxon>
        <taxon>Flavobacteriales</taxon>
        <taxon>Flavobacteriaceae</taxon>
        <taxon>Winogradskyella</taxon>
    </lineage>
</organism>
<comment type="subcellular location">
    <subcellularLocation>
        <location evidence="1">Cell outer membrane</location>
    </subcellularLocation>
</comment>
<accession>A0ABS3SYU6</accession>
<dbReference type="Gene3D" id="1.25.40.10">
    <property type="entry name" value="Tetratricopeptide repeat domain"/>
    <property type="match status" value="1"/>
</dbReference>
<reference evidence="7 8" key="1">
    <citation type="submission" date="2021-03" db="EMBL/GenBank/DDBJ databases">
        <title>Winogradskyella sp. nov., isolated from costal sediment.</title>
        <authorList>
            <person name="Gao C."/>
        </authorList>
    </citation>
    <scope>NUCLEOTIDE SEQUENCE [LARGE SCALE GENOMIC DNA]</scope>
    <source>
        <strain evidence="7 8">DF17</strain>
    </source>
</reference>
<dbReference type="Proteomes" id="UP000676776">
    <property type="component" value="Unassembled WGS sequence"/>
</dbReference>
<keyword evidence="3" id="KW-0732">Signal</keyword>
<proteinExistence type="inferred from homology"/>
<dbReference type="EMBL" id="JAGEVF010000002">
    <property type="protein sequence ID" value="MBO3115650.1"/>
    <property type="molecule type" value="Genomic_DNA"/>
</dbReference>
<dbReference type="InterPro" id="IPR011990">
    <property type="entry name" value="TPR-like_helical_dom_sf"/>
</dbReference>